<dbReference type="RefSeq" id="WP_146355188.1">
    <property type="nucleotide sequence ID" value="NZ_VOIR01000011.1"/>
</dbReference>
<evidence type="ECO:0000313" key="1">
    <source>
        <dbReference type="EMBL" id="KAA6436435.1"/>
    </source>
</evidence>
<sequence length="191" mass="20907">MLAAEGVDAVVPSAPLHSTVTLHDTPASVWLEVTAEAKDSLDDLLAVAARELPFSRIVSEGDINEYDHAYMEWEAGSLTYGYSDVMEDFRVPQSAPAYVWHGTRTEQVADGERSRELWKLDDEEASPQEVAAVLLRAEQTGDEGAAVSHILERLMADPRVSEALLRHEDSVLRTLASEWVSTASATSTTSH</sequence>
<evidence type="ECO:0000313" key="2">
    <source>
        <dbReference type="Proteomes" id="UP000323221"/>
    </source>
</evidence>
<name>A0A5M8QK11_9MICO</name>
<dbReference type="EMBL" id="VOIR01000011">
    <property type="protein sequence ID" value="KAA6436435.1"/>
    <property type="molecule type" value="Genomic_DNA"/>
</dbReference>
<dbReference type="Proteomes" id="UP000323221">
    <property type="component" value="Unassembled WGS sequence"/>
</dbReference>
<proteinExistence type="predicted"/>
<organism evidence="1 2">
    <name type="scientific">Agrococcus sediminis</name>
    <dbReference type="NCBI Taxonomy" id="2599924"/>
    <lineage>
        <taxon>Bacteria</taxon>
        <taxon>Bacillati</taxon>
        <taxon>Actinomycetota</taxon>
        <taxon>Actinomycetes</taxon>
        <taxon>Micrococcales</taxon>
        <taxon>Microbacteriaceae</taxon>
        <taxon>Agrococcus</taxon>
    </lineage>
</organism>
<keyword evidence="2" id="KW-1185">Reference proteome</keyword>
<dbReference type="AlphaFoldDB" id="A0A5M8QK11"/>
<gene>
    <name evidence="1" type="ORF">FQ330_03250</name>
</gene>
<accession>A0A5M8QK11</accession>
<reference evidence="1 2" key="1">
    <citation type="submission" date="2019-08" db="EMBL/GenBank/DDBJ databases">
        <title>Agrococcus lahaulensis sp. nov., isolated from a cold desert of the Indian Himalayas.</title>
        <authorList>
            <person name="Qu J.H."/>
        </authorList>
    </citation>
    <scope>NUCLEOTIDE SEQUENCE [LARGE SCALE GENOMIC DNA]</scope>
    <source>
        <strain evidence="1 2">NS18</strain>
    </source>
</reference>
<comment type="caution">
    <text evidence="1">The sequence shown here is derived from an EMBL/GenBank/DDBJ whole genome shotgun (WGS) entry which is preliminary data.</text>
</comment>
<protein>
    <submittedName>
        <fullName evidence="1">Uncharacterized protein</fullName>
    </submittedName>
</protein>